<keyword evidence="4" id="KW-1185">Reference proteome</keyword>
<dbReference type="EMBL" id="AP010968">
    <property type="protein sequence ID" value="BAJ31373.1"/>
    <property type="molecule type" value="Genomic_DNA"/>
</dbReference>
<dbReference type="InterPro" id="IPR011067">
    <property type="entry name" value="Plasmid_toxin/cell-grow_inhib"/>
</dbReference>
<dbReference type="Gene3D" id="2.30.30.110">
    <property type="match status" value="1"/>
</dbReference>
<dbReference type="HOGENOM" id="CLU_2144433_0_0_11"/>
<evidence type="ECO:0000313" key="3">
    <source>
        <dbReference type="EMBL" id="BAJ31373.1"/>
    </source>
</evidence>
<dbReference type="AlphaFoldDB" id="E4N045"/>
<accession>E4N045</accession>
<dbReference type="STRING" id="452652.KSE_56000"/>
<dbReference type="SUPFAM" id="SSF50118">
    <property type="entry name" value="Cell growth inhibitor/plasmid maintenance toxic component"/>
    <property type="match status" value="1"/>
</dbReference>
<reference evidence="3 4" key="1">
    <citation type="journal article" date="2010" name="DNA Res.">
        <title>Genome sequence of Kitasatospora setae NBRC 14216T: an evolutionary snapshot of the family Streptomycetaceae.</title>
        <authorList>
            <person name="Ichikawa N."/>
            <person name="Oguchi A."/>
            <person name="Ikeda H."/>
            <person name="Ishikawa J."/>
            <person name="Kitani S."/>
            <person name="Watanabe Y."/>
            <person name="Nakamura S."/>
            <person name="Katano Y."/>
            <person name="Kishi E."/>
            <person name="Sasagawa M."/>
            <person name="Ankai A."/>
            <person name="Fukui S."/>
            <person name="Hashimoto Y."/>
            <person name="Kamata S."/>
            <person name="Otoguro M."/>
            <person name="Tanikawa S."/>
            <person name="Nihira T."/>
            <person name="Horinouchi S."/>
            <person name="Ohnishi Y."/>
            <person name="Hayakawa M."/>
            <person name="Kuzuyama T."/>
            <person name="Arisawa A."/>
            <person name="Nomoto F."/>
            <person name="Miura H."/>
            <person name="Takahashi Y."/>
            <person name="Fujita N."/>
        </authorList>
    </citation>
    <scope>NUCLEOTIDE SEQUENCE [LARGE SCALE GENOMIC DNA]</scope>
    <source>
        <strain evidence="4">ATCC 33774 / DSM 43861 / JCM 3304 / KCC A-0304 / NBRC 14216 / KM-6054</strain>
    </source>
</reference>
<evidence type="ECO:0000256" key="1">
    <source>
        <dbReference type="ARBA" id="ARBA00007521"/>
    </source>
</evidence>
<organism evidence="3 4">
    <name type="scientific">Kitasatospora setae (strain ATCC 33774 / DSM 43861 / JCM 3304 / KCC A-0304 / NBRC 14216 / KM-6054)</name>
    <name type="common">Streptomyces setae</name>
    <dbReference type="NCBI Taxonomy" id="452652"/>
    <lineage>
        <taxon>Bacteria</taxon>
        <taxon>Bacillati</taxon>
        <taxon>Actinomycetota</taxon>
        <taxon>Actinomycetes</taxon>
        <taxon>Kitasatosporales</taxon>
        <taxon>Streptomycetaceae</taxon>
        <taxon>Kitasatospora</taxon>
    </lineage>
</organism>
<dbReference type="KEGG" id="ksk:KSE_56000"/>
<protein>
    <submittedName>
        <fullName evidence="3">Uncharacterized protein</fullName>
    </submittedName>
</protein>
<comment type="similarity">
    <text evidence="1">Belongs to the PemK/MazF family.</text>
</comment>
<dbReference type="eggNOG" id="COG2337">
    <property type="taxonomic scope" value="Bacteria"/>
</dbReference>
<keyword evidence="2" id="KW-1277">Toxin-antitoxin system</keyword>
<dbReference type="Pfam" id="PF02452">
    <property type="entry name" value="PemK_toxin"/>
    <property type="match status" value="1"/>
</dbReference>
<proteinExistence type="inferred from homology"/>
<dbReference type="PATRIC" id="fig|452652.3.peg.5607"/>
<dbReference type="GO" id="GO:0003677">
    <property type="term" value="F:DNA binding"/>
    <property type="evidence" value="ECO:0007669"/>
    <property type="project" value="InterPro"/>
</dbReference>
<dbReference type="Proteomes" id="UP000007076">
    <property type="component" value="Chromosome"/>
</dbReference>
<evidence type="ECO:0000256" key="2">
    <source>
        <dbReference type="ARBA" id="ARBA00022649"/>
    </source>
</evidence>
<sequence length="115" mass="12539">MVTPRLDATRGEVWVCARIPRPISIHPVVVLTSNRIARPLSAVTVALITGTTGPEETRVALGPGSGLTKYDESYVDCTSLHTMDKSSLRRRMGRLDIRELASVERAARRVLGLDG</sequence>
<name>E4N045_KITSK</name>
<gene>
    <name evidence="3" type="ordered locus">KSE_56000</name>
</gene>
<evidence type="ECO:0000313" key="4">
    <source>
        <dbReference type="Proteomes" id="UP000007076"/>
    </source>
</evidence>
<dbReference type="InterPro" id="IPR003477">
    <property type="entry name" value="PemK-like"/>
</dbReference>